<reference evidence="2 3" key="1">
    <citation type="submission" date="2024-04" db="EMBL/GenBank/DDBJ databases">
        <title>Luteolibacter sp. isolated from soil.</title>
        <authorList>
            <person name="An J."/>
        </authorList>
    </citation>
    <scope>NUCLEOTIDE SEQUENCE [LARGE SCALE GENOMIC DNA]</scope>
    <source>
        <strain evidence="2 3">Y139</strain>
    </source>
</reference>
<accession>A0ABU9AMR2</accession>
<feature type="chain" id="PRO_5046867387" evidence="1">
    <location>
        <begin position="22"/>
        <end position="118"/>
    </location>
</feature>
<name>A0ABU9AMR2_9BACT</name>
<sequence>MMTRSRFIACLCLALVPSVNAATAPAEEAKKIEALIAHIASLKKAVFIRNGKEYDAASAAKFLKGKWEANDKEIKTAAEFIEKVATKSSTSGKAYRIRLEDGKETDCGPYLTEQLKKG</sequence>
<feature type="signal peptide" evidence="1">
    <location>
        <begin position="1"/>
        <end position="21"/>
    </location>
</feature>
<dbReference type="Pfam" id="PF17263">
    <property type="entry name" value="DUF5329"/>
    <property type="match status" value="1"/>
</dbReference>
<comment type="caution">
    <text evidence="2">The sequence shown here is derived from an EMBL/GenBank/DDBJ whole genome shotgun (WGS) entry which is preliminary data.</text>
</comment>
<dbReference type="EMBL" id="JBBUKT010000001">
    <property type="protein sequence ID" value="MEK7948863.1"/>
    <property type="molecule type" value="Genomic_DNA"/>
</dbReference>
<protein>
    <submittedName>
        <fullName evidence="2">DUF5329 family protein</fullName>
    </submittedName>
</protein>
<proteinExistence type="predicted"/>
<dbReference type="RefSeq" id="WP_341402194.1">
    <property type="nucleotide sequence ID" value="NZ_JBBUKT010000001.1"/>
</dbReference>
<gene>
    <name evidence="2" type="ORF">WKV53_00065</name>
</gene>
<keyword evidence="1" id="KW-0732">Signal</keyword>
<evidence type="ECO:0000313" key="2">
    <source>
        <dbReference type="EMBL" id="MEK7948863.1"/>
    </source>
</evidence>
<dbReference type="InterPro" id="IPR035242">
    <property type="entry name" value="DUF5329"/>
</dbReference>
<organism evidence="2 3">
    <name type="scientific">Luteolibacter soli</name>
    <dbReference type="NCBI Taxonomy" id="3135280"/>
    <lineage>
        <taxon>Bacteria</taxon>
        <taxon>Pseudomonadati</taxon>
        <taxon>Verrucomicrobiota</taxon>
        <taxon>Verrucomicrobiia</taxon>
        <taxon>Verrucomicrobiales</taxon>
        <taxon>Verrucomicrobiaceae</taxon>
        <taxon>Luteolibacter</taxon>
    </lineage>
</organism>
<dbReference type="Proteomes" id="UP001371305">
    <property type="component" value="Unassembled WGS sequence"/>
</dbReference>
<evidence type="ECO:0000256" key="1">
    <source>
        <dbReference type="SAM" id="SignalP"/>
    </source>
</evidence>
<evidence type="ECO:0000313" key="3">
    <source>
        <dbReference type="Proteomes" id="UP001371305"/>
    </source>
</evidence>
<keyword evidence="3" id="KW-1185">Reference proteome</keyword>